<keyword evidence="3 6" id="KW-0812">Transmembrane</keyword>
<dbReference type="AlphaFoldDB" id="A0A222N0B7"/>
<reference evidence="9 10" key="1">
    <citation type="submission" date="2017-07" db="EMBL/GenBank/DDBJ databases">
        <title>Analysis of two Campylobacter avium genomes and identification of a novel hippuricase gene.</title>
        <authorList>
            <person name="Miller W.G."/>
            <person name="Chapman M.H."/>
            <person name="Yee E."/>
            <person name="Revez J."/>
            <person name="Bono J.L."/>
            <person name="Rossi M."/>
        </authorList>
    </citation>
    <scope>NUCLEOTIDE SEQUENCE [LARGE SCALE GENOMIC DNA]</scope>
    <source>
        <strain evidence="9 10">LMG 24591</strain>
    </source>
</reference>
<evidence type="ECO:0000313" key="10">
    <source>
        <dbReference type="Proteomes" id="UP000201169"/>
    </source>
</evidence>
<feature type="transmembrane region" description="Helical" evidence="6">
    <location>
        <begin position="293"/>
        <end position="317"/>
    </location>
</feature>
<dbReference type="PANTHER" id="PTHR43124:SF3">
    <property type="entry name" value="CHLORAMPHENICOL EFFLUX PUMP RV0191"/>
    <property type="match status" value="1"/>
</dbReference>
<feature type="transmembrane region" description="Helical" evidence="6">
    <location>
        <begin position="338"/>
        <end position="356"/>
    </location>
</feature>
<keyword evidence="10" id="KW-1185">Reference proteome</keyword>
<feature type="transmembrane region" description="Helical" evidence="6">
    <location>
        <begin position="269"/>
        <end position="287"/>
    </location>
</feature>
<feature type="transmembrane region" description="Helical" evidence="6">
    <location>
        <begin position="102"/>
        <end position="124"/>
    </location>
</feature>
<feature type="transmembrane region" description="Helical" evidence="6">
    <location>
        <begin position="161"/>
        <end position="182"/>
    </location>
</feature>
<dbReference type="InterPro" id="IPR036259">
    <property type="entry name" value="MFS_trans_sf"/>
</dbReference>
<dbReference type="InterPro" id="IPR020846">
    <property type="entry name" value="MFS_dom"/>
</dbReference>
<protein>
    <submittedName>
        <fullName evidence="9">Putative sugar efflux permease, major facilitator superfamily</fullName>
    </submittedName>
</protein>
<name>A0A222N0B7_9BACT</name>
<dbReference type="EMBL" id="CP022347">
    <property type="protein sequence ID" value="ASQ31276.1"/>
    <property type="molecule type" value="Genomic_DNA"/>
</dbReference>
<evidence type="ECO:0000313" key="9">
    <source>
        <dbReference type="EMBL" id="ASQ31276.1"/>
    </source>
</evidence>
<feature type="transmembrane region" description="Helical" evidence="6">
    <location>
        <begin position="237"/>
        <end position="257"/>
    </location>
</feature>
<evidence type="ECO:0000256" key="6">
    <source>
        <dbReference type="SAM" id="Phobius"/>
    </source>
</evidence>
<dbReference type="InterPro" id="IPR050189">
    <property type="entry name" value="MFS_Efflux_Transporters"/>
</dbReference>
<dbReference type="KEGG" id="cavi:CAV_1680"/>
<organism evidence="9 10">
    <name type="scientific">Campylobacter avium LMG 24591</name>
    <dbReference type="NCBI Taxonomy" id="522484"/>
    <lineage>
        <taxon>Bacteria</taxon>
        <taxon>Pseudomonadati</taxon>
        <taxon>Campylobacterota</taxon>
        <taxon>Epsilonproteobacteria</taxon>
        <taxon>Campylobacterales</taxon>
        <taxon>Campylobacteraceae</taxon>
        <taxon>Campylobacter</taxon>
    </lineage>
</organism>
<dbReference type="PANTHER" id="PTHR43124">
    <property type="entry name" value="PURINE EFFLUX PUMP PBUE"/>
    <property type="match status" value="1"/>
</dbReference>
<sequence>MQTYKKTIFALALCAFCLGVTEFVMAGVLVDVEKYFEVNAKTAGWLTTLYAIGVFIGAPLVSIPLSRYDRRLQLLINLSIFAIANFIIFLSTNFYLTAFARFIAGTQHGVFFVIATLAITSLVPSNIRSRALAVMVTGLTVALVTGVPLGTFVGHFFGFKFIFLLIFLITVFAIFGIFHLMPKNISSKPMTLGNLIPAFSHKNLLKTYTITICTCGAQFVLYTYIQKLLVEVSGFEVTSTAYILLVYGFCAILGNLYGGKLADKIGSVMSLRIILILQVAAFLLISISMYYKILVIINIACIGFLAFSTIPALKMIALHKAKRHSNPFVDSTVSVNEAAFNVGIALASWLGGVVLVKLGVEFNAVFAALFILPALLFSVLFAKDKMDYKKLEKKKSKLR</sequence>
<dbReference type="Gene3D" id="1.20.1250.20">
    <property type="entry name" value="MFS general substrate transporter like domains"/>
    <property type="match status" value="2"/>
</dbReference>
<comment type="subcellular location">
    <subcellularLocation>
        <location evidence="1">Cell membrane</location>
        <topology evidence="1">Multi-pass membrane protein</topology>
    </subcellularLocation>
</comment>
<dbReference type="RefSeq" id="WP_094324413.1">
    <property type="nucleotide sequence ID" value="NZ_CP022347.1"/>
</dbReference>
<dbReference type="OrthoDB" id="9788453at2"/>
<keyword evidence="5 6" id="KW-0472">Membrane</keyword>
<keyword evidence="2" id="KW-1003">Cell membrane</keyword>
<dbReference type="InterPro" id="IPR011701">
    <property type="entry name" value="MFS"/>
</dbReference>
<dbReference type="SUPFAM" id="SSF103473">
    <property type="entry name" value="MFS general substrate transporter"/>
    <property type="match status" value="1"/>
</dbReference>
<feature type="transmembrane region" description="Helical" evidence="6">
    <location>
        <begin position="74"/>
        <end position="96"/>
    </location>
</feature>
<feature type="domain" description="Major facilitator superfamily (MFS) profile" evidence="8">
    <location>
        <begin position="7"/>
        <end position="386"/>
    </location>
</feature>
<dbReference type="Proteomes" id="UP000201169">
    <property type="component" value="Chromosome"/>
</dbReference>
<evidence type="ECO:0000259" key="8">
    <source>
        <dbReference type="PROSITE" id="PS50850"/>
    </source>
</evidence>
<evidence type="ECO:0000256" key="7">
    <source>
        <dbReference type="SAM" id="SignalP"/>
    </source>
</evidence>
<feature type="transmembrane region" description="Helical" evidence="6">
    <location>
        <begin position="362"/>
        <end position="382"/>
    </location>
</feature>
<feature type="transmembrane region" description="Helical" evidence="6">
    <location>
        <begin position="131"/>
        <end position="149"/>
    </location>
</feature>
<proteinExistence type="predicted"/>
<evidence type="ECO:0000256" key="5">
    <source>
        <dbReference type="ARBA" id="ARBA00023136"/>
    </source>
</evidence>
<feature type="transmembrane region" description="Helical" evidence="6">
    <location>
        <begin position="42"/>
        <end position="62"/>
    </location>
</feature>
<evidence type="ECO:0000256" key="4">
    <source>
        <dbReference type="ARBA" id="ARBA00022989"/>
    </source>
</evidence>
<dbReference type="GO" id="GO:0005886">
    <property type="term" value="C:plasma membrane"/>
    <property type="evidence" value="ECO:0007669"/>
    <property type="project" value="UniProtKB-SubCell"/>
</dbReference>
<evidence type="ECO:0000256" key="2">
    <source>
        <dbReference type="ARBA" id="ARBA00022475"/>
    </source>
</evidence>
<keyword evidence="7" id="KW-0732">Signal</keyword>
<feature type="transmembrane region" description="Helical" evidence="6">
    <location>
        <begin position="203"/>
        <end position="225"/>
    </location>
</feature>
<keyword evidence="4 6" id="KW-1133">Transmembrane helix</keyword>
<evidence type="ECO:0000256" key="3">
    <source>
        <dbReference type="ARBA" id="ARBA00022692"/>
    </source>
</evidence>
<dbReference type="CDD" id="cd17324">
    <property type="entry name" value="MFS_NepI_like"/>
    <property type="match status" value="1"/>
</dbReference>
<gene>
    <name evidence="9" type="ORF">CAV_1680</name>
</gene>
<evidence type="ECO:0000256" key="1">
    <source>
        <dbReference type="ARBA" id="ARBA00004651"/>
    </source>
</evidence>
<dbReference type="Pfam" id="PF07690">
    <property type="entry name" value="MFS_1"/>
    <property type="match status" value="1"/>
</dbReference>
<dbReference type="GO" id="GO:0022857">
    <property type="term" value="F:transmembrane transporter activity"/>
    <property type="evidence" value="ECO:0007669"/>
    <property type="project" value="InterPro"/>
</dbReference>
<accession>A0A222N0B7</accession>
<feature type="signal peptide" evidence="7">
    <location>
        <begin position="1"/>
        <end position="26"/>
    </location>
</feature>
<feature type="chain" id="PRO_5012872186" evidence="7">
    <location>
        <begin position="27"/>
        <end position="399"/>
    </location>
</feature>
<dbReference type="PROSITE" id="PS50850">
    <property type="entry name" value="MFS"/>
    <property type="match status" value="1"/>
</dbReference>